<dbReference type="PROSITE" id="PS50102">
    <property type="entry name" value="RRM"/>
    <property type="match status" value="3"/>
</dbReference>
<keyword evidence="10" id="KW-0274">FAD</keyword>
<organism evidence="18 19">
    <name type="scientific">Gossypium australe</name>
    <dbReference type="NCBI Taxonomy" id="47621"/>
    <lineage>
        <taxon>Eukaryota</taxon>
        <taxon>Viridiplantae</taxon>
        <taxon>Streptophyta</taxon>
        <taxon>Embryophyta</taxon>
        <taxon>Tracheophyta</taxon>
        <taxon>Spermatophyta</taxon>
        <taxon>Magnoliopsida</taxon>
        <taxon>eudicotyledons</taxon>
        <taxon>Gunneridae</taxon>
        <taxon>Pentapetalae</taxon>
        <taxon>rosids</taxon>
        <taxon>malvids</taxon>
        <taxon>Malvales</taxon>
        <taxon>Malvaceae</taxon>
        <taxon>Malvoideae</taxon>
        <taxon>Gossypium</taxon>
    </lineage>
</organism>
<keyword evidence="11" id="KW-0937">Abscisic acid biosynthesis</keyword>
<dbReference type="UniPathway" id="UPA00090"/>
<feature type="domain" description="RRM" evidence="17">
    <location>
        <begin position="295"/>
        <end position="371"/>
    </location>
</feature>
<dbReference type="GO" id="GO:0052662">
    <property type="term" value="F:zeaxanthin epoxidase activity"/>
    <property type="evidence" value="ECO:0007669"/>
    <property type="project" value="UniProtKB-EC"/>
</dbReference>
<dbReference type="InterPro" id="IPR035979">
    <property type="entry name" value="RBD_domain_sf"/>
</dbReference>
<gene>
    <name evidence="18" type="ORF">EPI10_024517</name>
</gene>
<dbReference type="SMART" id="SM00240">
    <property type="entry name" value="FHA"/>
    <property type="match status" value="1"/>
</dbReference>
<feature type="domain" description="FHA" evidence="16">
    <location>
        <begin position="949"/>
        <end position="1003"/>
    </location>
</feature>
<dbReference type="InterPro" id="IPR002938">
    <property type="entry name" value="FAD-bd"/>
</dbReference>
<keyword evidence="14" id="KW-0694">RNA-binding</keyword>
<evidence type="ECO:0000256" key="4">
    <source>
        <dbReference type="ARBA" id="ARBA00005134"/>
    </source>
</evidence>
<evidence type="ECO:0000256" key="3">
    <source>
        <dbReference type="ARBA" id="ARBA00004972"/>
    </source>
</evidence>
<feature type="domain" description="RRM" evidence="17">
    <location>
        <begin position="171"/>
        <end position="247"/>
    </location>
</feature>
<evidence type="ECO:0000256" key="8">
    <source>
        <dbReference type="ARBA" id="ARBA00022630"/>
    </source>
</evidence>
<name>A0A5B6VYY7_9ROSI</name>
<dbReference type="FunFam" id="3.30.70.330:FF:000364">
    <property type="entry name" value="heterogeneous nuclear ribonucleoprotein 1"/>
    <property type="match status" value="1"/>
</dbReference>
<dbReference type="Gene3D" id="3.30.70.330">
    <property type="match status" value="3"/>
</dbReference>
<dbReference type="GO" id="GO:0003723">
    <property type="term" value="F:RNA binding"/>
    <property type="evidence" value="ECO:0007669"/>
    <property type="project" value="UniProtKB-UniRule"/>
</dbReference>
<dbReference type="EC" id="1.14.15.21" evidence="5"/>
<sequence>MAVGVPPKFVAQVAIKKEGNEANLRICDNDSKRQPASQPASEGASERASARGSANFRVLDWEGQGFQRFSFLSSIYPVYSMERKLVVLGIPWEVDTEGLREYMSKYGDLEDCIVMKERTTGRSRGFGYVTFASADDAKNVLSIEHFLGERMLEVKIATPKEEMRAPVKKVTRIFVARIPPSVDESTFRRHFEEYGEITDLYMPKDQVSKAHRGIGFITFASAESVENLMADAHELGGSTVEDDFKPIGRMSQGGYGAYNAYISAATRYAALGAPTLYDHPGPMYGRGESSRGMGKKIFVGRLPQEATADDLRQYFGRFGRVIDVYVPKDPKRSGHRGFGFVTFAEDGVADRVSRRSHEICGQQVAIDSATPVDDAGPSFMMNPAGPFRGFGGPMRPFGRMYGGLPYDDWGYAIGSGRPSRADWRRMAASLFQKPLAILFTGTQFPVSISKDIPIESSPCIHFNYHFRSKANNQKKGLLQVKATVGAGTQSVSKSSFDVVVFEKDLSAIRGEGQYRGPIQIQSNALAALEAIDMEVAEEVMEAGCVTGDRINGLVDGVSGTWYVKFDTFTPAAERGLPVTRVISRMTLQQILARAVGEDVIFNESNVVDFEDDGDKVTVVLENGNRYDGDLLVGADGIWSKVRKNLFGPKEAVYSGYTCYTGIADFVPADIESVGYRVFLGHKQYFVSSDVGAGKMQWYAFHKEPAGGVDSHGKKERLLNIFGDWCDNVTDLLHATDEDAILRRDIYDRTPSLTWGRGRVTLLGDSIHAMQPNMGQGGCMAIEDSYQLALELDNAWKQGVESGTPIDVVSSLRSYERARRLRVAIIHGMARMAALMASTYKAYLGVGLGPLSFLTKFRIPHPGRVGGRFFINLAMPIMLNWVLGGNSSNLEGRSLSCRLSDKASDQLRTWFEDNDALEHTINGEWFLLSVGKEAAASQPICLSRDENKSFVIGSEKNENFPGKSVVIRSPQVSKTHAQIIYKEGAFFLIDMQSEHGTYIEHEGRRSRVPSNVATRLRPSDVIEFGSDKKAALRVKVMRSPPKIAYNEEGQLLQAV</sequence>
<reference evidence="19" key="1">
    <citation type="journal article" date="2019" name="Plant Biotechnol. J.">
        <title>Genome sequencing of the Australian wild diploid species Gossypium australe highlights disease resistance and delayed gland morphogenesis.</title>
        <authorList>
            <person name="Cai Y."/>
            <person name="Cai X."/>
            <person name="Wang Q."/>
            <person name="Wang P."/>
            <person name="Zhang Y."/>
            <person name="Cai C."/>
            <person name="Xu Y."/>
            <person name="Wang K."/>
            <person name="Zhou Z."/>
            <person name="Wang C."/>
            <person name="Geng S."/>
            <person name="Li B."/>
            <person name="Dong Q."/>
            <person name="Hou Y."/>
            <person name="Wang H."/>
            <person name="Ai P."/>
            <person name="Liu Z."/>
            <person name="Yi F."/>
            <person name="Sun M."/>
            <person name="An G."/>
            <person name="Cheng J."/>
            <person name="Zhang Y."/>
            <person name="Shi Q."/>
            <person name="Xie Y."/>
            <person name="Shi X."/>
            <person name="Chang Y."/>
            <person name="Huang F."/>
            <person name="Chen Y."/>
            <person name="Hong S."/>
            <person name="Mi L."/>
            <person name="Sun Q."/>
            <person name="Zhang L."/>
            <person name="Zhou B."/>
            <person name="Peng R."/>
            <person name="Zhang X."/>
            <person name="Liu F."/>
        </authorList>
    </citation>
    <scope>NUCLEOTIDE SEQUENCE [LARGE SCALE GENOMIC DNA]</scope>
    <source>
        <strain evidence="19">cv. PA1801</strain>
    </source>
</reference>
<evidence type="ECO:0000256" key="15">
    <source>
        <dbReference type="SAM" id="MobiDB-lite"/>
    </source>
</evidence>
<comment type="pathway">
    <text evidence="3">Hormone biosynthesis.</text>
</comment>
<dbReference type="SMART" id="SM00360">
    <property type="entry name" value="RRM"/>
    <property type="match status" value="3"/>
</dbReference>
<evidence type="ECO:0000259" key="17">
    <source>
        <dbReference type="PROSITE" id="PS50102"/>
    </source>
</evidence>
<dbReference type="Gene3D" id="2.60.200.20">
    <property type="match status" value="1"/>
</dbReference>
<evidence type="ECO:0000256" key="10">
    <source>
        <dbReference type="ARBA" id="ARBA00022827"/>
    </source>
</evidence>
<evidence type="ECO:0000256" key="13">
    <source>
        <dbReference type="ARBA" id="ARBA00023002"/>
    </source>
</evidence>
<dbReference type="SUPFAM" id="SSF49879">
    <property type="entry name" value="SMAD/FHA domain"/>
    <property type="match status" value="1"/>
</dbReference>
<evidence type="ECO:0000256" key="14">
    <source>
        <dbReference type="PROSITE-ProRule" id="PRU00176"/>
    </source>
</evidence>
<evidence type="ECO:0000256" key="2">
    <source>
        <dbReference type="ARBA" id="ARBA00004229"/>
    </source>
</evidence>
<dbReference type="PROSITE" id="PS50006">
    <property type="entry name" value="FHA_DOMAIN"/>
    <property type="match status" value="1"/>
</dbReference>
<evidence type="ECO:0000256" key="11">
    <source>
        <dbReference type="ARBA" id="ARBA00022865"/>
    </source>
</evidence>
<dbReference type="Pfam" id="PF01494">
    <property type="entry name" value="FAD_binding_3"/>
    <property type="match status" value="1"/>
</dbReference>
<dbReference type="OrthoDB" id="655030at2759"/>
<keyword evidence="13" id="KW-0560">Oxidoreductase</keyword>
<evidence type="ECO:0000256" key="7">
    <source>
        <dbReference type="ARBA" id="ARBA00022528"/>
    </source>
</evidence>
<comment type="subcellular location">
    <subcellularLocation>
        <location evidence="2">Plastid</location>
        <location evidence="2">Chloroplast</location>
    </subcellularLocation>
</comment>
<dbReference type="SUPFAM" id="SSF54928">
    <property type="entry name" value="RNA-binding domain, RBD"/>
    <property type="match status" value="2"/>
</dbReference>
<dbReference type="InterPro" id="IPR012677">
    <property type="entry name" value="Nucleotide-bd_a/b_plait_sf"/>
</dbReference>
<dbReference type="FunFam" id="3.30.70.330:FF:000316">
    <property type="entry name" value="RNA-binding family protein isoform 1"/>
    <property type="match status" value="1"/>
</dbReference>
<evidence type="ECO:0000256" key="6">
    <source>
        <dbReference type="ARBA" id="ARBA00015103"/>
    </source>
</evidence>
<dbReference type="PANTHER" id="PTHR46496:SF1">
    <property type="entry name" value="ZEAXANTHIN EPOXIDASE, CHLOROPLASTIC"/>
    <property type="match status" value="1"/>
</dbReference>
<dbReference type="Pfam" id="PF00076">
    <property type="entry name" value="RRM_1"/>
    <property type="match status" value="3"/>
</dbReference>
<evidence type="ECO:0000256" key="9">
    <source>
        <dbReference type="ARBA" id="ARBA00022640"/>
    </source>
</evidence>
<evidence type="ECO:0000256" key="1">
    <source>
        <dbReference type="ARBA" id="ARBA00001974"/>
    </source>
</evidence>
<dbReference type="EMBL" id="SMMG02000005">
    <property type="protein sequence ID" value="KAA3474204.1"/>
    <property type="molecule type" value="Genomic_DNA"/>
</dbReference>
<keyword evidence="7" id="KW-0150">Chloroplast</keyword>
<dbReference type="Pfam" id="PF00498">
    <property type="entry name" value="FHA"/>
    <property type="match status" value="1"/>
</dbReference>
<accession>A0A5B6VYY7</accession>
<keyword evidence="9" id="KW-0934">Plastid</keyword>
<comment type="cofactor">
    <cofactor evidence="1">
        <name>FAD</name>
        <dbReference type="ChEBI" id="CHEBI:57692"/>
    </cofactor>
</comment>
<dbReference type="SUPFAM" id="SSF51905">
    <property type="entry name" value="FAD/NAD(P)-binding domain"/>
    <property type="match status" value="1"/>
</dbReference>
<dbReference type="GO" id="GO:0009507">
    <property type="term" value="C:chloroplast"/>
    <property type="evidence" value="ECO:0007669"/>
    <property type="project" value="UniProtKB-SubCell"/>
</dbReference>
<dbReference type="CDD" id="cd22702">
    <property type="entry name" value="FHA_ZEP-like"/>
    <property type="match status" value="1"/>
</dbReference>
<keyword evidence="19" id="KW-1185">Reference proteome</keyword>
<keyword evidence="8" id="KW-0285">Flavoprotein</keyword>
<dbReference type="PRINTS" id="PR00420">
    <property type="entry name" value="RNGMNOXGNASE"/>
</dbReference>
<evidence type="ECO:0000313" key="18">
    <source>
        <dbReference type="EMBL" id="KAA3474204.1"/>
    </source>
</evidence>
<dbReference type="InterPro" id="IPR036188">
    <property type="entry name" value="FAD/NAD-bd_sf"/>
</dbReference>
<evidence type="ECO:0000313" key="19">
    <source>
        <dbReference type="Proteomes" id="UP000325315"/>
    </source>
</evidence>
<feature type="region of interest" description="Disordered" evidence="15">
    <location>
        <begin position="28"/>
        <end position="49"/>
    </location>
</feature>
<dbReference type="AlphaFoldDB" id="A0A5B6VYY7"/>
<feature type="domain" description="RRM" evidence="17">
    <location>
        <begin position="83"/>
        <end position="159"/>
    </location>
</feature>
<dbReference type="GO" id="GO:0009688">
    <property type="term" value="P:abscisic acid biosynthetic process"/>
    <property type="evidence" value="ECO:0007669"/>
    <property type="project" value="UniProtKB-UniPathway"/>
</dbReference>
<proteinExistence type="predicted"/>
<keyword evidence="12" id="KW-0809">Transit peptide</keyword>
<dbReference type="GO" id="GO:0071949">
    <property type="term" value="F:FAD binding"/>
    <property type="evidence" value="ECO:0007669"/>
    <property type="project" value="InterPro"/>
</dbReference>
<dbReference type="Proteomes" id="UP000325315">
    <property type="component" value="Unassembled WGS sequence"/>
</dbReference>
<protein>
    <recommendedName>
        <fullName evidence="6">Zeaxanthin epoxidase, chloroplastic</fullName>
        <ecNumber evidence="5">1.14.15.21</ecNumber>
    </recommendedName>
</protein>
<evidence type="ECO:0000256" key="12">
    <source>
        <dbReference type="ARBA" id="ARBA00022946"/>
    </source>
</evidence>
<dbReference type="InterPro" id="IPR008984">
    <property type="entry name" value="SMAD_FHA_dom_sf"/>
</dbReference>
<evidence type="ECO:0000259" key="16">
    <source>
        <dbReference type="PROSITE" id="PS50006"/>
    </source>
</evidence>
<dbReference type="InterPro" id="IPR000504">
    <property type="entry name" value="RRM_dom"/>
</dbReference>
<comment type="pathway">
    <text evidence="4">Plant hormone biosynthesis; abscisate biosynthesis.</text>
</comment>
<dbReference type="Gene3D" id="3.50.50.60">
    <property type="entry name" value="FAD/NAD(P)-binding domain"/>
    <property type="match status" value="1"/>
</dbReference>
<dbReference type="PANTHER" id="PTHR46496">
    <property type="match status" value="1"/>
</dbReference>
<comment type="caution">
    <text evidence="18">The sequence shown here is derived from an EMBL/GenBank/DDBJ whole genome shotgun (WGS) entry which is preliminary data.</text>
</comment>
<dbReference type="InterPro" id="IPR000253">
    <property type="entry name" value="FHA_dom"/>
</dbReference>
<evidence type="ECO:0000256" key="5">
    <source>
        <dbReference type="ARBA" id="ARBA00012097"/>
    </source>
</evidence>